<reference evidence="1" key="1">
    <citation type="journal article" date="2020" name="New Phytol.">
        <title>Comparative genomics reveals dynamic genome evolution in host specialist ectomycorrhizal fungi.</title>
        <authorList>
            <person name="Lofgren L.A."/>
            <person name="Nguyen N.H."/>
            <person name="Vilgalys R."/>
            <person name="Ruytinx J."/>
            <person name="Liao H.L."/>
            <person name="Branco S."/>
            <person name="Kuo A."/>
            <person name="LaButti K."/>
            <person name="Lipzen A."/>
            <person name="Andreopoulos W."/>
            <person name="Pangilinan J."/>
            <person name="Riley R."/>
            <person name="Hundley H."/>
            <person name="Na H."/>
            <person name="Barry K."/>
            <person name="Grigoriev I.V."/>
            <person name="Stajich J.E."/>
            <person name="Kennedy P.G."/>
        </authorList>
    </citation>
    <scope>NUCLEOTIDE SEQUENCE</scope>
    <source>
        <strain evidence="1">MN1</strain>
    </source>
</reference>
<keyword evidence="2" id="KW-1185">Reference proteome</keyword>
<proteinExistence type="predicted"/>
<dbReference type="Proteomes" id="UP000807769">
    <property type="component" value="Unassembled WGS sequence"/>
</dbReference>
<accession>A0A9P7DFM6</accession>
<dbReference type="AlphaFoldDB" id="A0A9P7DFM6"/>
<comment type="caution">
    <text evidence="1">The sequence shown here is derived from an EMBL/GenBank/DDBJ whole genome shotgun (WGS) entry which is preliminary data.</text>
</comment>
<feature type="non-terminal residue" evidence="1">
    <location>
        <position position="1"/>
    </location>
</feature>
<evidence type="ECO:0000313" key="2">
    <source>
        <dbReference type="Proteomes" id="UP000807769"/>
    </source>
</evidence>
<organism evidence="1 2">
    <name type="scientific">Suillus subaureus</name>
    <dbReference type="NCBI Taxonomy" id="48587"/>
    <lineage>
        <taxon>Eukaryota</taxon>
        <taxon>Fungi</taxon>
        <taxon>Dikarya</taxon>
        <taxon>Basidiomycota</taxon>
        <taxon>Agaricomycotina</taxon>
        <taxon>Agaricomycetes</taxon>
        <taxon>Agaricomycetidae</taxon>
        <taxon>Boletales</taxon>
        <taxon>Suillineae</taxon>
        <taxon>Suillaceae</taxon>
        <taxon>Suillus</taxon>
    </lineage>
</organism>
<dbReference type="EMBL" id="JABBWG010000513">
    <property type="protein sequence ID" value="KAG1792249.1"/>
    <property type="molecule type" value="Genomic_DNA"/>
</dbReference>
<feature type="non-terminal residue" evidence="1">
    <location>
        <position position="133"/>
    </location>
</feature>
<name>A0A9P7DFM6_9AGAM</name>
<sequence length="133" mass="15132">HPYWYACVLGIFHMDIWLNADGSMKTHHIEALYVRWLAPLTGHWSGMNCTQLPKVAFIKEADSDAFGFLNPSQVIRSTHLIPAFASGWGTSSLCYGKSFACQNDGLDNWEAYYVGIFADRDIFMHYTHCGIRH</sequence>
<protein>
    <submittedName>
        <fullName evidence="1">Uncharacterized protein</fullName>
    </submittedName>
</protein>
<dbReference type="OrthoDB" id="3267098at2759"/>
<evidence type="ECO:0000313" key="1">
    <source>
        <dbReference type="EMBL" id="KAG1792249.1"/>
    </source>
</evidence>
<dbReference type="RefSeq" id="XP_041184916.1">
    <property type="nucleotide sequence ID" value="XM_041329542.1"/>
</dbReference>
<gene>
    <name evidence="1" type="ORF">BJ212DRAFT_1236607</name>
</gene>
<dbReference type="GeneID" id="64623559"/>